<dbReference type="AlphaFoldDB" id="A0AAW0FCM6"/>
<protein>
    <submittedName>
        <fullName evidence="2">Uncharacterized protein</fullName>
    </submittedName>
</protein>
<proteinExistence type="predicted"/>
<evidence type="ECO:0000313" key="3">
    <source>
        <dbReference type="Proteomes" id="UP001385951"/>
    </source>
</evidence>
<name>A0AAW0FCM6_9APHY</name>
<reference evidence="2 3" key="1">
    <citation type="submission" date="2022-09" db="EMBL/GenBank/DDBJ databases">
        <authorList>
            <person name="Palmer J.M."/>
        </authorList>
    </citation>
    <scope>NUCLEOTIDE SEQUENCE [LARGE SCALE GENOMIC DNA]</scope>
    <source>
        <strain evidence="2 3">DSM 7382</strain>
    </source>
</reference>
<organism evidence="2 3">
    <name type="scientific">Cerrena zonata</name>
    <dbReference type="NCBI Taxonomy" id="2478898"/>
    <lineage>
        <taxon>Eukaryota</taxon>
        <taxon>Fungi</taxon>
        <taxon>Dikarya</taxon>
        <taxon>Basidiomycota</taxon>
        <taxon>Agaricomycotina</taxon>
        <taxon>Agaricomycetes</taxon>
        <taxon>Polyporales</taxon>
        <taxon>Cerrenaceae</taxon>
        <taxon>Cerrena</taxon>
    </lineage>
</organism>
<feature type="region of interest" description="Disordered" evidence="1">
    <location>
        <begin position="1"/>
        <end position="25"/>
    </location>
</feature>
<dbReference type="Proteomes" id="UP001385951">
    <property type="component" value="Unassembled WGS sequence"/>
</dbReference>
<comment type="caution">
    <text evidence="2">The sequence shown here is derived from an EMBL/GenBank/DDBJ whole genome shotgun (WGS) entry which is preliminary data.</text>
</comment>
<keyword evidence="3" id="KW-1185">Reference proteome</keyword>
<gene>
    <name evidence="2" type="ORF">QCA50_020004</name>
</gene>
<evidence type="ECO:0000313" key="2">
    <source>
        <dbReference type="EMBL" id="KAK7677039.1"/>
    </source>
</evidence>
<dbReference type="EMBL" id="JASBNA010000097">
    <property type="protein sequence ID" value="KAK7677039.1"/>
    <property type="molecule type" value="Genomic_DNA"/>
</dbReference>
<sequence length="91" mass="10130">MQNVISDDSSKGHSTKRPCVQVSNRSSSIAASLNDFHLTNTDDEGNKASPMQLTFNLPSMTAQPFDFGYHTSFHIEENMTDLWSTESKVAF</sequence>
<evidence type="ECO:0000256" key="1">
    <source>
        <dbReference type="SAM" id="MobiDB-lite"/>
    </source>
</evidence>
<accession>A0AAW0FCM6</accession>